<dbReference type="PANTHER" id="PTHR11449">
    <property type="entry name" value="RIBOSOMAL PROTEIN L30"/>
    <property type="match status" value="1"/>
</dbReference>
<dbReference type="GO" id="GO:0005840">
    <property type="term" value="C:ribosome"/>
    <property type="evidence" value="ECO:0007669"/>
    <property type="project" value="UniProtKB-KW"/>
</dbReference>
<proteinExistence type="predicted"/>
<keyword evidence="1 4" id="KW-0689">Ribosomal protein</keyword>
<dbReference type="InterPro" id="IPR004038">
    <property type="entry name" value="Ribosomal_eL8/eL30/eS12/Gad45"/>
</dbReference>
<dbReference type="GO" id="GO:0003723">
    <property type="term" value="F:RNA binding"/>
    <property type="evidence" value="ECO:0007669"/>
    <property type="project" value="InterPro"/>
</dbReference>
<evidence type="ECO:0000256" key="1">
    <source>
        <dbReference type="ARBA" id="ARBA00022980"/>
    </source>
</evidence>
<sequence length="105" mass="11608">MSQDSILSMIGLAKRAGKVVSGEFSTEKAVKENKAKLVIVSEDASNNTKKLFSNKCFFYNIPVIMYSDKVSLGHSIGQELRTSVGIIDEDFAKAIISKYEKIDNK</sequence>
<feature type="domain" description="Ribosomal protein eL8/eL30/eS12/Gadd45" evidence="3">
    <location>
        <begin position="6"/>
        <end position="93"/>
    </location>
</feature>
<keyword evidence="2" id="KW-0687">Ribonucleoprotein</keyword>
<dbReference type="AlphaFoldDB" id="R5LFG1"/>
<dbReference type="Proteomes" id="UP000018300">
    <property type="component" value="Unassembled WGS sequence"/>
</dbReference>
<dbReference type="SUPFAM" id="SSF55315">
    <property type="entry name" value="L30e-like"/>
    <property type="match status" value="1"/>
</dbReference>
<evidence type="ECO:0000256" key="2">
    <source>
        <dbReference type="ARBA" id="ARBA00023274"/>
    </source>
</evidence>
<dbReference type="InterPro" id="IPR029064">
    <property type="entry name" value="Ribosomal_eL30-like_sf"/>
</dbReference>
<comment type="caution">
    <text evidence="4">The sequence shown here is derived from an EMBL/GenBank/DDBJ whole genome shotgun (WGS) entry which is preliminary data.</text>
</comment>
<protein>
    <submittedName>
        <fullName evidence="4">30S ribosomal protein L7 Ae</fullName>
    </submittedName>
</protein>
<dbReference type="Pfam" id="PF01248">
    <property type="entry name" value="Ribosomal_L7Ae"/>
    <property type="match status" value="1"/>
</dbReference>
<dbReference type="EMBL" id="CAYU010000079">
    <property type="protein sequence ID" value="CCY77890.1"/>
    <property type="molecule type" value="Genomic_DNA"/>
</dbReference>
<organism evidence="4 5">
    <name type="scientific">Eshraghiella crossota CAG:259</name>
    <dbReference type="NCBI Taxonomy" id="1263062"/>
    <lineage>
        <taxon>Bacteria</taxon>
        <taxon>Bacillati</taxon>
        <taxon>Bacillota</taxon>
        <taxon>Clostridia</taxon>
        <taxon>Lachnospirales</taxon>
        <taxon>Lachnospiraceae</taxon>
        <taxon>Eshraghiella</taxon>
    </lineage>
</organism>
<evidence type="ECO:0000313" key="4">
    <source>
        <dbReference type="EMBL" id="CCY77890.1"/>
    </source>
</evidence>
<evidence type="ECO:0000313" key="5">
    <source>
        <dbReference type="Proteomes" id="UP000018300"/>
    </source>
</evidence>
<gene>
    <name evidence="4" type="ORF">BN569_01005</name>
</gene>
<dbReference type="Gene3D" id="3.30.1330.30">
    <property type="match status" value="1"/>
</dbReference>
<reference evidence="4" key="1">
    <citation type="submission" date="2012-11" db="EMBL/GenBank/DDBJ databases">
        <title>Dependencies among metagenomic species, viruses, plasmids and units of genetic variation.</title>
        <authorList>
            <person name="Nielsen H.B."/>
            <person name="Almeida M."/>
            <person name="Juncker A.S."/>
            <person name="Rasmussen S."/>
            <person name="Li J."/>
            <person name="Sunagawa S."/>
            <person name="Plichta D."/>
            <person name="Gautier L."/>
            <person name="Le Chatelier E."/>
            <person name="Peletier E."/>
            <person name="Bonde I."/>
            <person name="Nielsen T."/>
            <person name="Manichanh C."/>
            <person name="Arumugam M."/>
            <person name="Batto J."/>
            <person name="Santos M.B.Q.D."/>
            <person name="Blom N."/>
            <person name="Borruel N."/>
            <person name="Burgdorf K.S."/>
            <person name="Boumezbeur F."/>
            <person name="Casellas F."/>
            <person name="Dore J."/>
            <person name="Guarner F."/>
            <person name="Hansen T."/>
            <person name="Hildebrand F."/>
            <person name="Kaas R.S."/>
            <person name="Kennedy S."/>
            <person name="Kristiansen K."/>
            <person name="Kultima J.R."/>
            <person name="Leonard P."/>
            <person name="Levenez F."/>
            <person name="Lund O."/>
            <person name="Moumen B."/>
            <person name="Le Paslier D."/>
            <person name="Pons N."/>
            <person name="Pedersen O."/>
            <person name="Prifti E."/>
            <person name="Qin J."/>
            <person name="Raes J."/>
            <person name="Tap J."/>
            <person name="Tims S."/>
            <person name="Ussery D.W."/>
            <person name="Yamada T."/>
            <person name="MetaHit consortium"/>
            <person name="Renault P."/>
            <person name="Sicheritz-Ponten T."/>
            <person name="Bork P."/>
            <person name="Wang J."/>
            <person name="Brunak S."/>
            <person name="Ehrlich S.D."/>
        </authorList>
    </citation>
    <scope>NUCLEOTIDE SEQUENCE [LARGE SCALE GENOMIC DNA]</scope>
</reference>
<dbReference type="GO" id="GO:1990904">
    <property type="term" value="C:ribonucleoprotein complex"/>
    <property type="evidence" value="ECO:0007669"/>
    <property type="project" value="UniProtKB-KW"/>
</dbReference>
<name>R5LFG1_9FIRM</name>
<evidence type="ECO:0000259" key="3">
    <source>
        <dbReference type="Pfam" id="PF01248"/>
    </source>
</evidence>
<dbReference type="InterPro" id="IPR039109">
    <property type="entry name" value="Ribosomal_eL30-like"/>
</dbReference>
<accession>R5LFG1</accession>